<reference evidence="1 2" key="1">
    <citation type="submission" date="2023-06" db="EMBL/GenBank/DDBJ databases">
        <title>Genome characterization of Enterobacterales and Pseudomonas spp isolates with different phenotypes to cefepime-taniborbactam.</title>
        <authorList>
            <person name="Hernandez-Garcia M."/>
            <person name="Garcia-Castillo M."/>
            <person name="Ruiz-Garbajosa P."/>
            <person name="Canton R."/>
        </authorList>
    </citation>
    <scope>NUCLEOTIDE SEQUENCE [LARGE SCALE GENOMIC DNA]</scope>
    <source>
        <strain evidence="1 2">A003</strain>
    </source>
</reference>
<proteinExistence type="predicted"/>
<evidence type="ECO:0000313" key="2">
    <source>
        <dbReference type="Proteomes" id="UP001567731"/>
    </source>
</evidence>
<dbReference type="EMBL" id="JAUEHC010000022">
    <property type="protein sequence ID" value="MEZ4052571.1"/>
    <property type="molecule type" value="Genomic_DNA"/>
</dbReference>
<evidence type="ECO:0000313" key="1">
    <source>
        <dbReference type="EMBL" id="MEZ4052571.1"/>
    </source>
</evidence>
<protein>
    <submittedName>
        <fullName evidence="1">Uncharacterized protein</fullName>
    </submittedName>
</protein>
<organism evidence="1 2">
    <name type="scientific">Enterobacter rongchengensis</name>
    <dbReference type="NCBI Taxonomy" id="3030999"/>
    <lineage>
        <taxon>Bacteria</taxon>
        <taxon>Pseudomonadati</taxon>
        <taxon>Pseudomonadota</taxon>
        <taxon>Gammaproteobacteria</taxon>
        <taxon>Enterobacterales</taxon>
        <taxon>Enterobacteriaceae</taxon>
        <taxon>Enterobacter</taxon>
    </lineage>
</organism>
<dbReference type="Proteomes" id="UP001567731">
    <property type="component" value="Unassembled WGS sequence"/>
</dbReference>
<comment type="caution">
    <text evidence="1">The sequence shown here is derived from an EMBL/GenBank/DDBJ whole genome shotgun (WGS) entry which is preliminary data.</text>
</comment>
<keyword evidence="2" id="KW-1185">Reference proteome</keyword>
<accession>A0ABV4JG70</accession>
<dbReference type="RefSeq" id="WP_223239920.1">
    <property type="nucleotide sequence ID" value="NZ_CBCYLN010000019.1"/>
</dbReference>
<sequence>MAVGMIKIIHSLKTGAVLAALLTTGMAGGNMQKQDLWQFIAKMSASLRTLSVNSLDNAPLSFKLTKQNEYINFYNADDIKLADGTSITAIDLRLSKESDGMAPLLNFSPSGQCITLDTVKKHYPQLTLTDYPRGRSENEVTSYTAPKDMNGQKVSFSFTEKNPDCLGSIVISAE</sequence>
<name>A0ABV4JG70_9ENTR</name>
<gene>
    <name evidence="1" type="ORF">QVM81_13380</name>
</gene>